<evidence type="ECO:0000256" key="2">
    <source>
        <dbReference type="ARBA" id="ARBA00022552"/>
    </source>
</evidence>
<protein>
    <recommendedName>
        <fullName evidence="6">Pre-rRNA-processing protein TSR2</fullName>
    </recommendedName>
</protein>
<feature type="compositionally biased region" description="Acidic residues" evidence="3">
    <location>
        <begin position="164"/>
        <end position="182"/>
    </location>
</feature>
<evidence type="ECO:0000313" key="4">
    <source>
        <dbReference type="EMBL" id="QLQ79926.1"/>
    </source>
</evidence>
<gene>
    <name evidence="4" type="ORF">HG537_0C05750</name>
</gene>
<sequence length="206" mass="23058">MSCDADDCFVEAAVEEPNLKFKDEKQQARFELGVSMMVYKWGALEVAVANNWGGPASAEKRDWITAIVLDLFKDGKYVDAAMIEETLLYAMIDEFDTNVEDESAMPISVGIIEIYKQCQLQDYSAVEELYNSWLEKQNSAETSQSKAVVVEEDPLNPGVSSSEESGDEEDEQEPAEDADVEMTDSRSNQPVVDEDGFELVQKKGRR</sequence>
<reference evidence="4 5" key="1">
    <citation type="submission" date="2020-06" db="EMBL/GenBank/DDBJ databases">
        <title>The yeast mating-type switching endonuclease HO is a domesticated member of an unorthodox homing genetic element family.</title>
        <authorList>
            <person name="Coughlan A.Y."/>
            <person name="Lombardi L."/>
            <person name="Braun-Galleani S."/>
            <person name="Martos A.R."/>
            <person name="Galeote V."/>
            <person name="Bigey F."/>
            <person name="Dequin S."/>
            <person name="Byrne K.P."/>
            <person name="Wolfe K.H."/>
        </authorList>
    </citation>
    <scope>NUCLEOTIDE SEQUENCE [LARGE SCALE GENOMIC DNA]</scope>
    <source>
        <strain evidence="4 5">CBS2947</strain>
    </source>
</reference>
<evidence type="ECO:0000256" key="1">
    <source>
        <dbReference type="ARBA" id="ARBA00006524"/>
    </source>
</evidence>
<dbReference type="AlphaFoldDB" id="A0A7H9HS35"/>
<dbReference type="GO" id="GO:0006364">
    <property type="term" value="P:rRNA processing"/>
    <property type="evidence" value="ECO:0007669"/>
    <property type="project" value="UniProtKB-KW"/>
</dbReference>
<evidence type="ECO:0008006" key="6">
    <source>
        <dbReference type="Google" id="ProtNLM"/>
    </source>
</evidence>
<dbReference type="PANTHER" id="PTHR21250">
    <property type="entry name" value="PRE-RRNA-PROCESSING PROTEIN TSR2 HOMOLOG"/>
    <property type="match status" value="1"/>
</dbReference>
<keyword evidence="5" id="KW-1185">Reference proteome</keyword>
<evidence type="ECO:0000256" key="3">
    <source>
        <dbReference type="SAM" id="MobiDB-lite"/>
    </source>
</evidence>
<dbReference type="EMBL" id="CP059269">
    <property type="protein sequence ID" value="QLQ79926.1"/>
    <property type="molecule type" value="Genomic_DNA"/>
</dbReference>
<accession>A0A7H9HS35</accession>
<dbReference type="OrthoDB" id="263560at2759"/>
<dbReference type="Pfam" id="PF10273">
    <property type="entry name" value="WGG"/>
    <property type="match status" value="1"/>
</dbReference>
<proteinExistence type="inferred from homology"/>
<dbReference type="Proteomes" id="UP000510647">
    <property type="component" value="Chromosome 3"/>
</dbReference>
<evidence type="ECO:0000313" key="5">
    <source>
        <dbReference type="Proteomes" id="UP000510647"/>
    </source>
</evidence>
<feature type="region of interest" description="Disordered" evidence="3">
    <location>
        <begin position="141"/>
        <end position="206"/>
    </location>
</feature>
<organism evidence="4 5">
    <name type="scientific">Torulaspora globosa</name>
    <dbReference type="NCBI Taxonomy" id="48254"/>
    <lineage>
        <taxon>Eukaryota</taxon>
        <taxon>Fungi</taxon>
        <taxon>Dikarya</taxon>
        <taxon>Ascomycota</taxon>
        <taxon>Saccharomycotina</taxon>
        <taxon>Saccharomycetes</taxon>
        <taxon>Saccharomycetales</taxon>
        <taxon>Saccharomycetaceae</taxon>
        <taxon>Torulaspora</taxon>
    </lineage>
</organism>
<name>A0A7H9HS35_9SACH</name>
<comment type="similarity">
    <text evidence="1">Belongs to the TSR2 family.</text>
</comment>
<keyword evidence="2" id="KW-0698">rRNA processing</keyword>
<dbReference type="InterPro" id="IPR019398">
    <property type="entry name" value="Pre-rRNA_process_TSR2"/>
</dbReference>